<dbReference type="Pfam" id="PF11074">
    <property type="entry name" value="DUF2779"/>
    <property type="match status" value="1"/>
</dbReference>
<sequence length="745" mass="88361">MKDLVLTNKVSKEDFKRYFVKCPKEAWIFYSLQNFKTALKLKTNVNLRAVWKDALIKKKIKHHNDTVRLTTRRTWQNNLQIKHHFQRIETHLKVVFDSAEDFDTSTGFDPFAIYERLLTAADLTPEEQMQKEVLQTQFANIDGLDMHNVDAETIVDGNLVGSEARAYLRSQLKLENNLNKTDFGWFSFESLPYYEALEKTQKILEQKKYKLLFEPTFEYQAGKMRVKCDALINYGNKQVEIIEVKASSHHKPEHFYDLMYQWYVLTKLGYNVIKTSLCLINPDYYRGMGILDADDINFNSDFEEIDFQTEIYEPFLEKEFASTSKPGIPDDIAINSLFYVSECYMGSKTKHINFVEMFKNINKTINLDLIINKMQLELNNIETLLQPICPKYKFDYKNENLKFDQVVCQTVVRHYEKTRPNLFQLTRFKKDAAEIYYNTGLVYLTDVYEKIDFDDFYKPNGKLYFNENSQRIVKVTVNYEQNNHQKNPTDIVKMSKMKDILELLKDYYKFPVYMYDFETAKWAIPNFNRSKTYQQIPFQYSIHVLTDENYDFNHPNETMKHFNFIANELIDPRVDFIQNFIKDSFSCGPGVYVAYNVAFEKMVLKQLMWQFPEYYKPLKWIYQNTIDLMSFFNLKENNWLIYDPEFCGSYSIKKTQPALDSTLSYQDLKINKGDKASATFRQFMDKVIAPEIWTNIIREDMLKYCDRDTLAMVVVLQSVVKLIKEVKPDFKETVERLNGEEECIK</sequence>
<accession>A0A2K8KHZ8</accession>
<protein>
    <recommendedName>
        <fullName evidence="1">DUF2779 domain-containing protein</fullName>
    </recommendedName>
</protein>
<keyword evidence="3" id="KW-1185">Reference proteome</keyword>
<proteinExistence type="predicted"/>
<evidence type="ECO:0000313" key="2">
    <source>
        <dbReference type="EMBL" id="ATX71297.1"/>
    </source>
</evidence>
<dbReference type="Proteomes" id="UP000231179">
    <property type="component" value="Chromosome"/>
</dbReference>
<reference evidence="2 3" key="1">
    <citation type="submission" date="2017-11" db="EMBL/GenBank/DDBJ databases">
        <title>Complete genome sequence of Spiroplasma clarkii CN-5 (DSM 19994).</title>
        <authorList>
            <person name="Tsai Y.-M."/>
            <person name="Chang A."/>
            <person name="Lo W.-S."/>
            <person name="Kuo C.-H."/>
        </authorList>
    </citation>
    <scope>NUCLEOTIDE SEQUENCE [LARGE SCALE GENOMIC DNA]</scope>
    <source>
        <strain evidence="2 3">CN-5</strain>
    </source>
</reference>
<gene>
    <name evidence="2" type="ORF">SCLAR_v1c09950</name>
</gene>
<evidence type="ECO:0000259" key="1">
    <source>
        <dbReference type="Pfam" id="PF11074"/>
    </source>
</evidence>
<evidence type="ECO:0000313" key="3">
    <source>
        <dbReference type="Proteomes" id="UP000231179"/>
    </source>
</evidence>
<name>A0A2K8KHZ8_9MOLU</name>
<dbReference type="InterPro" id="IPR021301">
    <property type="entry name" value="DUF2779"/>
</dbReference>
<dbReference type="AlphaFoldDB" id="A0A2K8KHZ8"/>
<dbReference type="EMBL" id="CP024870">
    <property type="protein sequence ID" value="ATX71297.1"/>
    <property type="molecule type" value="Genomic_DNA"/>
</dbReference>
<organism evidence="2 3">
    <name type="scientific">Spiroplasma clarkii</name>
    <dbReference type="NCBI Taxonomy" id="2139"/>
    <lineage>
        <taxon>Bacteria</taxon>
        <taxon>Bacillati</taxon>
        <taxon>Mycoplasmatota</taxon>
        <taxon>Mollicutes</taxon>
        <taxon>Entomoplasmatales</taxon>
        <taxon>Spiroplasmataceae</taxon>
        <taxon>Spiroplasma</taxon>
    </lineage>
</organism>
<feature type="domain" description="DUF2779" evidence="1">
    <location>
        <begin position="513"/>
        <end position="651"/>
    </location>
</feature>